<dbReference type="EMBL" id="MZMU01000012">
    <property type="protein sequence ID" value="RXT23600.1"/>
    <property type="molecule type" value="Genomic_DNA"/>
</dbReference>
<feature type="region of interest" description="Disordered" evidence="1">
    <location>
        <begin position="1"/>
        <end position="79"/>
    </location>
</feature>
<dbReference type="Proteomes" id="UP000290767">
    <property type="component" value="Unassembled WGS sequence"/>
</dbReference>
<name>A0A4V1P1D1_RHILE</name>
<dbReference type="AlphaFoldDB" id="A0A4V1P1D1"/>
<accession>A0A4V1P1D1</accession>
<reference evidence="2 3" key="1">
    <citation type="submission" date="2017-03" db="EMBL/GenBank/DDBJ databases">
        <authorList>
            <person name="Safronova V.I."/>
            <person name="Sazanova A.L."/>
            <person name="Chirak E.R."/>
        </authorList>
    </citation>
    <scope>NUCLEOTIDE SEQUENCE [LARGE SCALE GENOMIC DNA]</scope>
    <source>
        <strain evidence="2 3">Tri-43</strain>
    </source>
</reference>
<organism evidence="2 3">
    <name type="scientific">Rhizobium leguminosarum</name>
    <dbReference type="NCBI Taxonomy" id="384"/>
    <lineage>
        <taxon>Bacteria</taxon>
        <taxon>Pseudomonadati</taxon>
        <taxon>Pseudomonadota</taxon>
        <taxon>Alphaproteobacteria</taxon>
        <taxon>Hyphomicrobiales</taxon>
        <taxon>Rhizobiaceae</taxon>
        <taxon>Rhizobium/Agrobacterium group</taxon>
        <taxon>Rhizobium</taxon>
    </lineage>
</organism>
<evidence type="ECO:0000256" key="1">
    <source>
        <dbReference type="SAM" id="MobiDB-lite"/>
    </source>
</evidence>
<evidence type="ECO:0000313" key="3">
    <source>
        <dbReference type="Proteomes" id="UP000290767"/>
    </source>
</evidence>
<proteinExistence type="predicted"/>
<evidence type="ECO:0000313" key="2">
    <source>
        <dbReference type="EMBL" id="RXT23600.1"/>
    </source>
</evidence>
<protein>
    <submittedName>
        <fullName evidence="2">Uncharacterized protein</fullName>
    </submittedName>
</protein>
<comment type="caution">
    <text evidence="2">The sequence shown here is derived from an EMBL/GenBank/DDBJ whole genome shotgun (WGS) entry which is preliminary data.</text>
</comment>
<gene>
    <name evidence="2" type="ORF">B5P46_16690</name>
</gene>
<feature type="compositionally biased region" description="Basic and acidic residues" evidence="1">
    <location>
        <begin position="57"/>
        <end position="77"/>
    </location>
</feature>
<sequence length="93" mass="10327">MWQDGNVLRADPLIRLPAPSPRWGEETCRDVSTPSSPQRGEGGPKGRMRGRHGTSSRSREPRAPCRFDSAHSHHQRPEVCNFPRASIIGIASE</sequence>